<dbReference type="Proteomes" id="UP000254437">
    <property type="component" value="Unassembled WGS sequence"/>
</dbReference>
<sequence>MPLALIAVIGFIVSGLVWRILASIGFGLATASFINHVIDAYLVRSITQMNTALHPDVSAYLNIARVDDCISVMIGSLVFVGTYKSLKLIFVRK</sequence>
<dbReference type="AlphaFoldDB" id="A0A378T4G1"/>
<reference evidence="2 3" key="1">
    <citation type="submission" date="2018-06" db="EMBL/GenBank/DDBJ databases">
        <authorList>
            <consortium name="Pathogen Informatics"/>
            <person name="Doyle S."/>
        </authorList>
    </citation>
    <scope>NUCLEOTIDE SEQUENCE [LARGE SCALE GENOMIC DNA]</scope>
    <source>
        <strain evidence="2 3">NCTC10359</strain>
    </source>
</reference>
<dbReference type="Pfam" id="PF10734">
    <property type="entry name" value="DUF2523"/>
    <property type="match status" value="1"/>
</dbReference>
<proteinExistence type="predicted"/>
<evidence type="ECO:0000313" key="1">
    <source>
        <dbReference type="EMBL" id="STZ55666.1"/>
    </source>
</evidence>
<dbReference type="RefSeq" id="WP_115004832.1">
    <property type="nucleotide sequence ID" value="NZ_UGQU01000001.1"/>
</dbReference>
<evidence type="ECO:0000313" key="2">
    <source>
        <dbReference type="EMBL" id="STZ55679.1"/>
    </source>
</evidence>
<dbReference type="EMBL" id="UGQU01000001">
    <property type="protein sequence ID" value="STZ55679.1"/>
    <property type="molecule type" value="Genomic_DNA"/>
</dbReference>
<dbReference type="EMBL" id="UGQU01000001">
    <property type="protein sequence ID" value="STZ55666.1"/>
    <property type="molecule type" value="Genomic_DNA"/>
</dbReference>
<organism evidence="2 3">
    <name type="scientific">Moraxella lacunata</name>
    <dbReference type="NCBI Taxonomy" id="477"/>
    <lineage>
        <taxon>Bacteria</taxon>
        <taxon>Pseudomonadati</taxon>
        <taxon>Pseudomonadota</taxon>
        <taxon>Gammaproteobacteria</taxon>
        <taxon>Moraxellales</taxon>
        <taxon>Moraxellaceae</taxon>
        <taxon>Moraxella</taxon>
    </lineage>
</organism>
<evidence type="ECO:0000313" key="3">
    <source>
        <dbReference type="Proteomes" id="UP000254437"/>
    </source>
</evidence>
<gene>
    <name evidence="1" type="ORF">NCTC10359_00262</name>
    <name evidence="2" type="ORF">NCTC10359_00275</name>
</gene>
<accession>A0A378T4G1</accession>
<protein>
    <submittedName>
        <fullName evidence="2">Protein of uncharacterized function (DUF2523)</fullName>
    </submittedName>
</protein>
<name>A0A378T4G1_MORLA</name>
<dbReference type="InterPro" id="IPR019670">
    <property type="entry name" value="DUF2523"/>
</dbReference>